<keyword evidence="8 10" id="KW-0472">Membrane</keyword>
<sequence>MDPDPASFKALLLTIDYSIVFGFALLFLLLTCSALISGAEVALFSLSRADIDTGLEKKSKRIQIVSGLLERPKKLLATILVANNFINIGIVILFAYLGNSLFQGITSYILRFLIEVIIVTFLILLFGEILPKIYASRNRLKFASFMAYPLKILDVVLSPVSLPMRSFTIAIHSKLGKQKSNLSVDQLSQALELTSEEDTTKEEQKILQGIVSFGNTDTKHVMRPRIDIFALNVDQKYADIIPEIIANGYSRIPVYKDSIDTIQGILYVKDLLPYIDRKQFDWTSLLREPFFVPENKKLDDLMVEFQEKKVHLAVVVDEYGGTSGLISLEDIIEEIVGDISDEFDDEDLTYSKLDDKNYVFEGKTALKDFYKIIRIEDDSVFEAHKGDAETIAGFVLETSGSFPKLNSKINFENYVFTIEAMDKKRIKLIKFTII</sequence>
<dbReference type="Pfam" id="PF01595">
    <property type="entry name" value="CNNM"/>
    <property type="match status" value="1"/>
</dbReference>
<accession>A0ABP6WUF8</accession>
<dbReference type="InterPro" id="IPR005170">
    <property type="entry name" value="Transptr-assoc_dom"/>
</dbReference>
<dbReference type="Pfam" id="PF00571">
    <property type="entry name" value="CBS"/>
    <property type="match status" value="2"/>
</dbReference>
<feature type="transmembrane region" description="Helical" evidence="11">
    <location>
        <begin position="142"/>
        <end position="162"/>
    </location>
</feature>
<dbReference type="RefSeq" id="WP_345004205.1">
    <property type="nucleotide sequence ID" value="NZ_BAABCY010000016.1"/>
</dbReference>
<organism evidence="14 15">
    <name type="scientific">Snuella lapsa</name>
    <dbReference type="NCBI Taxonomy" id="870481"/>
    <lineage>
        <taxon>Bacteria</taxon>
        <taxon>Pseudomonadati</taxon>
        <taxon>Bacteroidota</taxon>
        <taxon>Flavobacteriia</taxon>
        <taxon>Flavobacteriales</taxon>
        <taxon>Flavobacteriaceae</taxon>
        <taxon>Snuella</taxon>
    </lineage>
</organism>
<evidence type="ECO:0000256" key="4">
    <source>
        <dbReference type="ARBA" id="ARBA00022692"/>
    </source>
</evidence>
<evidence type="ECO:0000256" key="1">
    <source>
        <dbReference type="ARBA" id="ARBA00004651"/>
    </source>
</evidence>
<dbReference type="InterPro" id="IPR000644">
    <property type="entry name" value="CBS_dom"/>
</dbReference>
<keyword evidence="15" id="KW-1185">Reference proteome</keyword>
<feature type="transmembrane region" description="Helical" evidence="11">
    <location>
        <begin position="108"/>
        <end position="130"/>
    </location>
</feature>
<evidence type="ECO:0000259" key="12">
    <source>
        <dbReference type="PROSITE" id="PS51371"/>
    </source>
</evidence>
<gene>
    <name evidence="14" type="ORF">GCM10022395_05030</name>
</gene>
<dbReference type="PROSITE" id="PS51371">
    <property type="entry name" value="CBS"/>
    <property type="match status" value="2"/>
</dbReference>
<keyword evidence="4 10" id="KW-0812">Transmembrane</keyword>
<evidence type="ECO:0000313" key="14">
    <source>
        <dbReference type="EMBL" id="GAA3556694.1"/>
    </source>
</evidence>
<comment type="caution">
    <text evidence="14">The sequence shown here is derived from an EMBL/GenBank/DDBJ whole genome shotgun (WGS) entry which is preliminary data.</text>
</comment>
<reference evidence="15" key="1">
    <citation type="journal article" date="2019" name="Int. J. Syst. Evol. Microbiol.">
        <title>The Global Catalogue of Microorganisms (GCM) 10K type strain sequencing project: providing services to taxonomists for standard genome sequencing and annotation.</title>
        <authorList>
            <consortium name="The Broad Institute Genomics Platform"/>
            <consortium name="The Broad Institute Genome Sequencing Center for Infectious Disease"/>
            <person name="Wu L."/>
            <person name="Ma J."/>
        </authorList>
    </citation>
    <scope>NUCLEOTIDE SEQUENCE [LARGE SCALE GENOMIC DNA]</scope>
    <source>
        <strain evidence="15">JCM 17111</strain>
    </source>
</reference>
<dbReference type="CDD" id="cd04590">
    <property type="entry name" value="CBS_pair_CorC_HlyC_assoc"/>
    <property type="match status" value="1"/>
</dbReference>
<comment type="similarity">
    <text evidence="2">Belongs to the UPF0053 family.</text>
</comment>
<dbReference type="PROSITE" id="PS51846">
    <property type="entry name" value="CNNM"/>
    <property type="match status" value="1"/>
</dbReference>
<comment type="subcellular location">
    <subcellularLocation>
        <location evidence="1">Cell membrane</location>
        <topology evidence="1">Multi-pass membrane protein</topology>
    </subcellularLocation>
</comment>
<evidence type="ECO:0000256" key="11">
    <source>
        <dbReference type="SAM" id="Phobius"/>
    </source>
</evidence>
<protein>
    <submittedName>
        <fullName evidence="14">Gliding motility-associated protein GldE</fullName>
    </submittedName>
</protein>
<feature type="domain" description="CNNM transmembrane" evidence="13">
    <location>
        <begin position="15"/>
        <end position="203"/>
    </location>
</feature>
<evidence type="ECO:0000256" key="8">
    <source>
        <dbReference type="ARBA" id="ARBA00023136"/>
    </source>
</evidence>
<dbReference type="PANTHER" id="PTHR22777">
    <property type="entry name" value="HEMOLYSIN-RELATED"/>
    <property type="match status" value="1"/>
</dbReference>
<keyword evidence="5" id="KW-0677">Repeat</keyword>
<dbReference type="Gene3D" id="3.10.580.10">
    <property type="entry name" value="CBS-domain"/>
    <property type="match status" value="1"/>
</dbReference>
<keyword evidence="7 9" id="KW-0129">CBS domain</keyword>
<dbReference type="InterPro" id="IPR016169">
    <property type="entry name" value="FAD-bd_PCMH_sub2"/>
</dbReference>
<dbReference type="Proteomes" id="UP001500954">
    <property type="component" value="Unassembled WGS sequence"/>
</dbReference>
<evidence type="ECO:0000256" key="5">
    <source>
        <dbReference type="ARBA" id="ARBA00022737"/>
    </source>
</evidence>
<dbReference type="Gene3D" id="3.30.465.10">
    <property type="match status" value="1"/>
</dbReference>
<keyword evidence="6 10" id="KW-1133">Transmembrane helix</keyword>
<dbReference type="InterPro" id="IPR019862">
    <property type="entry name" value="Motility-assoc_prot_GldE"/>
</dbReference>
<dbReference type="NCBIfam" id="TIGR03520">
    <property type="entry name" value="GldE"/>
    <property type="match status" value="1"/>
</dbReference>
<dbReference type="InterPro" id="IPR002550">
    <property type="entry name" value="CNNM"/>
</dbReference>
<feature type="transmembrane region" description="Helical" evidence="11">
    <location>
        <begin position="20"/>
        <end position="44"/>
    </location>
</feature>
<evidence type="ECO:0000256" key="9">
    <source>
        <dbReference type="PROSITE-ProRule" id="PRU00703"/>
    </source>
</evidence>
<evidence type="ECO:0000256" key="3">
    <source>
        <dbReference type="ARBA" id="ARBA00022475"/>
    </source>
</evidence>
<evidence type="ECO:0000256" key="10">
    <source>
        <dbReference type="PROSITE-ProRule" id="PRU01193"/>
    </source>
</evidence>
<evidence type="ECO:0000256" key="2">
    <source>
        <dbReference type="ARBA" id="ARBA00006337"/>
    </source>
</evidence>
<dbReference type="InterPro" id="IPR036318">
    <property type="entry name" value="FAD-bd_PCMH-like_sf"/>
</dbReference>
<feature type="domain" description="CBS" evidence="12">
    <location>
        <begin position="285"/>
        <end position="342"/>
    </location>
</feature>
<keyword evidence="3" id="KW-1003">Cell membrane</keyword>
<dbReference type="SMART" id="SM01091">
    <property type="entry name" value="CorC_HlyC"/>
    <property type="match status" value="1"/>
</dbReference>
<proteinExistence type="inferred from homology"/>
<dbReference type="EMBL" id="BAABCY010000016">
    <property type="protein sequence ID" value="GAA3556694.1"/>
    <property type="molecule type" value="Genomic_DNA"/>
</dbReference>
<evidence type="ECO:0000259" key="13">
    <source>
        <dbReference type="PROSITE" id="PS51846"/>
    </source>
</evidence>
<dbReference type="Pfam" id="PF03471">
    <property type="entry name" value="CorC_HlyC"/>
    <property type="match status" value="1"/>
</dbReference>
<evidence type="ECO:0000313" key="15">
    <source>
        <dbReference type="Proteomes" id="UP001500954"/>
    </source>
</evidence>
<feature type="domain" description="CBS" evidence="12">
    <location>
        <begin position="222"/>
        <end position="284"/>
    </location>
</feature>
<dbReference type="SUPFAM" id="SSF54631">
    <property type="entry name" value="CBS-domain pair"/>
    <property type="match status" value="1"/>
</dbReference>
<dbReference type="InterPro" id="IPR046342">
    <property type="entry name" value="CBS_dom_sf"/>
</dbReference>
<feature type="transmembrane region" description="Helical" evidence="11">
    <location>
        <begin position="75"/>
        <end position="96"/>
    </location>
</feature>
<evidence type="ECO:0000256" key="6">
    <source>
        <dbReference type="ARBA" id="ARBA00022989"/>
    </source>
</evidence>
<dbReference type="InterPro" id="IPR044751">
    <property type="entry name" value="Ion_transp-like_CBS"/>
</dbReference>
<evidence type="ECO:0000256" key="7">
    <source>
        <dbReference type="ARBA" id="ARBA00023122"/>
    </source>
</evidence>
<name>A0ABP6WUF8_9FLAO</name>
<dbReference type="PANTHER" id="PTHR22777:SF32">
    <property type="entry name" value="UPF0053 INNER MEMBRANE PROTEIN YFJD"/>
    <property type="match status" value="1"/>
</dbReference>
<dbReference type="SUPFAM" id="SSF56176">
    <property type="entry name" value="FAD-binding/transporter-associated domain-like"/>
    <property type="match status" value="1"/>
</dbReference>